<organism evidence="2 3">
    <name type="scientific">Erythrobacter westpacificensis</name>
    <dbReference type="NCBI Taxonomy" id="1055231"/>
    <lineage>
        <taxon>Bacteria</taxon>
        <taxon>Pseudomonadati</taxon>
        <taxon>Pseudomonadota</taxon>
        <taxon>Alphaproteobacteria</taxon>
        <taxon>Sphingomonadales</taxon>
        <taxon>Erythrobacteraceae</taxon>
        <taxon>Erythrobacter/Porphyrobacter group</taxon>
        <taxon>Erythrobacter</taxon>
    </lineage>
</organism>
<name>A0ABP9JZF6_9SPHN</name>
<keyword evidence="1" id="KW-0812">Transmembrane</keyword>
<dbReference type="RefSeq" id="WP_346031238.1">
    <property type="nucleotide sequence ID" value="NZ_BAABHV010000001.1"/>
</dbReference>
<keyword evidence="1" id="KW-1133">Transmembrane helix</keyword>
<evidence type="ECO:0000256" key="1">
    <source>
        <dbReference type="SAM" id="Phobius"/>
    </source>
</evidence>
<evidence type="ECO:0000313" key="3">
    <source>
        <dbReference type="Proteomes" id="UP001500518"/>
    </source>
</evidence>
<proteinExistence type="predicted"/>
<evidence type="ECO:0000313" key="2">
    <source>
        <dbReference type="EMBL" id="GAA5046304.1"/>
    </source>
</evidence>
<dbReference type="Proteomes" id="UP001500518">
    <property type="component" value="Unassembled WGS sequence"/>
</dbReference>
<keyword evidence="3" id="KW-1185">Reference proteome</keyword>
<comment type="caution">
    <text evidence="2">The sequence shown here is derived from an EMBL/GenBank/DDBJ whole genome shotgun (WGS) entry which is preliminary data.</text>
</comment>
<keyword evidence="1" id="KW-0472">Membrane</keyword>
<feature type="transmembrane region" description="Helical" evidence="1">
    <location>
        <begin position="15"/>
        <end position="33"/>
    </location>
</feature>
<protein>
    <submittedName>
        <fullName evidence="2">Uncharacterized protein</fullName>
    </submittedName>
</protein>
<accession>A0ABP9JZF6</accession>
<sequence>MATAKKAGDKRGTPWLKLLAVVVLIGGGIAWYYGDIIDGYAKAGTGYAAKTACSCRFIGGREMGQCKDDLMPGMAAIWLSEDDAARSVTASVPLVESTTATYRDGYGCVLERWDG</sequence>
<dbReference type="EMBL" id="BAABHV010000001">
    <property type="protein sequence ID" value="GAA5046304.1"/>
    <property type="molecule type" value="Genomic_DNA"/>
</dbReference>
<reference evidence="3" key="1">
    <citation type="journal article" date="2019" name="Int. J. Syst. Evol. Microbiol.">
        <title>The Global Catalogue of Microorganisms (GCM) 10K type strain sequencing project: providing services to taxonomists for standard genome sequencing and annotation.</title>
        <authorList>
            <consortium name="The Broad Institute Genomics Platform"/>
            <consortium name="The Broad Institute Genome Sequencing Center for Infectious Disease"/>
            <person name="Wu L."/>
            <person name="Ma J."/>
        </authorList>
    </citation>
    <scope>NUCLEOTIDE SEQUENCE [LARGE SCALE GENOMIC DNA]</scope>
    <source>
        <strain evidence="3">JCM 18014</strain>
    </source>
</reference>
<gene>
    <name evidence="2" type="ORF">GCM10023208_01610</name>
</gene>